<evidence type="ECO:0000313" key="2">
    <source>
        <dbReference type="EMBL" id="CAF4517936.1"/>
    </source>
</evidence>
<evidence type="ECO:0000259" key="1">
    <source>
        <dbReference type="PROSITE" id="PS50181"/>
    </source>
</evidence>
<protein>
    <recommendedName>
        <fullName evidence="1">F-box domain-containing protein</fullName>
    </recommendedName>
</protein>
<evidence type="ECO:0000313" key="3">
    <source>
        <dbReference type="Proteomes" id="UP000663851"/>
    </source>
</evidence>
<dbReference type="EMBL" id="CAJOBO010004325">
    <property type="protein sequence ID" value="CAF4517936.1"/>
    <property type="molecule type" value="Genomic_DNA"/>
</dbReference>
<accession>A0A820WQ66</accession>
<dbReference type="Gene3D" id="3.50.50.60">
    <property type="entry name" value="FAD/NAD(P)-binding domain"/>
    <property type="match status" value="1"/>
</dbReference>
<dbReference type="InterPro" id="IPR036047">
    <property type="entry name" value="F-box-like_dom_sf"/>
</dbReference>
<dbReference type="AlphaFoldDB" id="A0A820WQ66"/>
<sequence>MPSSVEQFPIELWLKIFSYLEAHDLVKAFDNLNSYFRSILASHKLRLHVEINSKDIENTLSTTSIWSIIPLESIRLLTAQTSQSNLIVEFLLSNSSHLKHLTFLDLDVKSTYIKPLASILVNLVCIKTFSLREIQEVMNEEDKTNIFPCILRMHSLKQCILDLSSSKFLSTSATEQDNQPVNQTIKQLCINIGIKAEFFLFLIRHLLHVRLLRLQHLFWSESVYSLQGSLQSNIVAIVIGTANISFINLQRLIQTNPHLRCLHIIDWHMRDSDDKDALLDGRLHRLLDGIACIYVGTVLEAWDTEQDEMRAQITARSWLKHTKNVQCASNMPVHDRVIIIGGSIGGMMVAACLSKYFKRIAIIESDNVLNETLHKSKPDQIFDYRCRLANPASIGRSGVGQIYQIHVLQNIEWLGIDRFTLETAMRKELCLQFGNQTEWITNARLVELIADRSANVVHGTKYRLKDSSSSLDIYGNFIIDCTGRNTSSTKWLKESLNLIVPTVQMHFGCGYVTFVGERFKTGDSSLDSKPIYFSNANVPDNNTGCYISPVRTLKSTDENSLGILSTIAVNCVNAEYPPNDSYENLLDWSKEHLDRDFTVILNSTKLCSPLVSHHRAIDDRKYVESLGKKWPRNYILLGDAMCAFNPQIGQGMTHAFRHARELRKIFDEHQYSLKDIFYIFNRRASKISEECWLASTANDWKTPTLKVIKTDTNGNIQTYQQTGDSNSIQYPRPRIPFIIKFLQWYNYWFLRCASKSEKLSTEFLLVANQNCSLFILMKPITFFQVCQTALTHYLHLSRY</sequence>
<organism evidence="2 3">
    <name type="scientific">Rotaria socialis</name>
    <dbReference type="NCBI Taxonomy" id="392032"/>
    <lineage>
        <taxon>Eukaryota</taxon>
        <taxon>Metazoa</taxon>
        <taxon>Spiralia</taxon>
        <taxon>Gnathifera</taxon>
        <taxon>Rotifera</taxon>
        <taxon>Eurotatoria</taxon>
        <taxon>Bdelloidea</taxon>
        <taxon>Philodinida</taxon>
        <taxon>Philodinidae</taxon>
        <taxon>Rotaria</taxon>
    </lineage>
</organism>
<dbReference type="Proteomes" id="UP000663851">
    <property type="component" value="Unassembled WGS sequence"/>
</dbReference>
<dbReference type="PROSITE" id="PS50181">
    <property type="entry name" value="FBOX"/>
    <property type="match status" value="1"/>
</dbReference>
<dbReference type="InterPro" id="IPR036188">
    <property type="entry name" value="FAD/NAD-bd_sf"/>
</dbReference>
<dbReference type="SUPFAM" id="SSF51905">
    <property type="entry name" value="FAD/NAD(P)-binding domain"/>
    <property type="match status" value="1"/>
</dbReference>
<feature type="domain" description="F-box" evidence="1">
    <location>
        <begin position="2"/>
        <end position="49"/>
    </location>
</feature>
<reference evidence="2" key="1">
    <citation type="submission" date="2021-02" db="EMBL/GenBank/DDBJ databases">
        <authorList>
            <person name="Nowell W R."/>
        </authorList>
    </citation>
    <scope>NUCLEOTIDE SEQUENCE</scope>
</reference>
<name>A0A820WQ66_9BILA</name>
<comment type="caution">
    <text evidence="2">The sequence shown here is derived from an EMBL/GenBank/DDBJ whole genome shotgun (WGS) entry which is preliminary data.</text>
</comment>
<dbReference type="InterPro" id="IPR001810">
    <property type="entry name" value="F-box_dom"/>
</dbReference>
<dbReference type="SUPFAM" id="SSF81383">
    <property type="entry name" value="F-box domain"/>
    <property type="match status" value="1"/>
</dbReference>
<gene>
    <name evidence="2" type="ORF">HFQ381_LOCUS28928</name>
</gene>
<proteinExistence type="predicted"/>